<name>A0A6J5U3P5_PRUAR</name>
<organism evidence="1 2">
    <name type="scientific">Prunus armeniaca</name>
    <name type="common">Apricot</name>
    <name type="synonym">Armeniaca vulgaris</name>
    <dbReference type="NCBI Taxonomy" id="36596"/>
    <lineage>
        <taxon>Eukaryota</taxon>
        <taxon>Viridiplantae</taxon>
        <taxon>Streptophyta</taxon>
        <taxon>Embryophyta</taxon>
        <taxon>Tracheophyta</taxon>
        <taxon>Spermatophyta</taxon>
        <taxon>Magnoliopsida</taxon>
        <taxon>eudicotyledons</taxon>
        <taxon>Gunneridae</taxon>
        <taxon>Pentapetalae</taxon>
        <taxon>rosids</taxon>
        <taxon>fabids</taxon>
        <taxon>Rosales</taxon>
        <taxon>Rosaceae</taxon>
        <taxon>Amygdaloideae</taxon>
        <taxon>Amygdaleae</taxon>
        <taxon>Prunus</taxon>
    </lineage>
</organism>
<protein>
    <submittedName>
        <fullName evidence="1">Uncharacterized protein</fullName>
    </submittedName>
</protein>
<evidence type="ECO:0000313" key="1">
    <source>
        <dbReference type="EMBL" id="CAB4269138.1"/>
    </source>
</evidence>
<accession>A0A6J5U3P5</accession>
<reference evidence="1 2" key="1">
    <citation type="submission" date="2020-05" db="EMBL/GenBank/DDBJ databases">
        <authorList>
            <person name="Campoy J."/>
            <person name="Schneeberger K."/>
            <person name="Spophaly S."/>
        </authorList>
    </citation>
    <scope>NUCLEOTIDE SEQUENCE [LARGE SCALE GENOMIC DNA]</scope>
    <source>
        <strain evidence="1">PruArmRojPasFocal</strain>
    </source>
</reference>
<gene>
    <name evidence="1" type="ORF">CURHAP_LOCUS14379</name>
</gene>
<dbReference type="AlphaFoldDB" id="A0A6J5U3P5"/>
<evidence type="ECO:0000313" key="2">
    <source>
        <dbReference type="Proteomes" id="UP000507222"/>
    </source>
</evidence>
<dbReference type="Proteomes" id="UP000507222">
    <property type="component" value="Unassembled WGS sequence"/>
</dbReference>
<dbReference type="EMBL" id="CAEKDK010000002">
    <property type="protein sequence ID" value="CAB4269138.1"/>
    <property type="molecule type" value="Genomic_DNA"/>
</dbReference>
<sequence length="101" mass="11467">MQLIANNGTKYWVFFMVGAGGWKIDQACKVIFLTSFLHQVTPTISKTYNAVQPKVAHDMNNSLMVDISEKDIKDVVFQMNPTKALAQMEYPLSFFNNFGKL</sequence>
<proteinExistence type="predicted"/>